<comment type="caution">
    <text evidence="1">The sequence shown here is derived from an EMBL/GenBank/DDBJ whole genome shotgun (WGS) entry which is preliminary data.</text>
</comment>
<evidence type="ECO:0008006" key="3">
    <source>
        <dbReference type="Google" id="ProtNLM"/>
    </source>
</evidence>
<protein>
    <recommendedName>
        <fullName evidence="3">Glutathione S-transferase-like protein</fullName>
    </recommendedName>
</protein>
<evidence type="ECO:0000313" key="1">
    <source>
        <dbReference type="EMBL" id="NVO57040.1"/>
    </source>
</evidence>
<evidence type="ECO:0000313" key="2">
    <source>
        <dbReference type="Proteomes" id="UP000630805"/>
    </source>
</evidence>
<organism evidence="1 2">
    <name type="scientific">Ruegeria haliotis</name>
    <dbReference type="NCBI Taxonomy" id="2747601"/>
    <lineage>
        <taxon>Bacteria</taxon>
        <taxon>Pseudomonadati</taxon>
        <taxon>Pseudomonadota</taxon>
        <taxon>Alphaproteobacteria</taxon>
        <taxon>Rhodobacterales</taxon>
        <taxon>Roseobacteraceae</taxon>
        <taxon>Ruegeria</taxon>
    </lineage>
</organism>
<keyword evidence="2" id="KW-1185">Reference proteome</keyword>
<dbReference type="RefSeq" id="WP_176866059.1">
    <property type="nucleotide sequence ID" value="NZ_JABXWT010000008.1"/>
</dbReference>
<dbReference type="Gene3D" id="3.40.30.10">
    <property type="entry name" value="Glutaredoxin"/>
    <property type="match status" value="1"/>
</dbReference>
<sequence>MSSIPRRGLYQGQWHCDLSVVPDRNSDFQQSFSTSAARAEIDIDRLRDRPESYHVFAAKACPFAHRVLMMLAHLPTAKLGVTYCDPWLGHPQGWTFLPDATPPAGDRFLWEVYTASGLCCKDLAVDALGFSAWMAFGPN</sequence>
<dbReference type="Proteomes" id="UP000630805">
    <property type="component" value="Unassembled WGS sequence"/>
</dbReference>
<name>A0ABX2PSB0_9RHOB</name>
<reference evidence="1 2" key="1">
    <citation type="submission" date="2020-06" db="EMBL/GenBank/DDBJ databases">
        <authorList>
            <person name="Cao W.R."/>
        </authorList>
    </citation>
    <scope>NUCLEOTIDE SEQUENCE [LARGE SCALE GENOMIC DNA]</scope>
    <source>
        <strain evidence="1 2">B1Z28</strain>
    </source>
</reference>
<gene>
    <name evidence="1" type="ORF">HW561_14690</name>
</gene>
<accession>A0ABX2PSB0</accession>
<proteinExistence type="predicted"/>
<dbReference type="EMBL" id="JABXWT010000008">
    <property type="protein sequence ID" value="NVO57040.1"/>
    <property type="molecule type" value="Genomic_DNA"/>
</dbReference>